<evidence type="ECO:0000256" key="2">
    <source>
        <dbReference type="SAM" id="SignalP"/>
    </source>
</evidence>
<protein>
    <recommendedName>
        <fullName evidence="3">Ice-binding protein C-terminal domain-containing protein</fullName>
    </recommendedName>
</protein>
<dbReference type="AlphaFoldDB" id="A0A2T4ICL8"/>
<feature type="chain" id="PRO_5015687943" description="Ice-binding protein C-terminal domain-containing protein" evidence="2">
    <location>
        <begin position="24"/>
        <end position="281"/>
    </location>
</feature>
<keyword evidence="2" id="KW-0732">Signal</keyword>
<accession>A0A2T4ICL8</accession>
<sequence length="281" mass="28755">MNSTLKIASSALALGLLSAPAQAVLINEWSYSVVSEFTAASFDAAGVQNGIFDGGQTIRWGTPHTSGNGEQSSLVISGTGAPAAANEARGSVDTYFGVTPPNAAPYVGVSTTLTHNNNIINAGSGSLTEATLTNYVTLTPIDPAVPATANQIVPFQIRFKETTNTGTSGECGFPSSTVPCDDIFVLTGGLLNFSFDFGGTLYYVNIFPIIGGVLGELDPLSCAEAGVGAGCIGFQTVEGQSTALTFGFTLSTRPLQVPEPGVLALLGIGLVGLGALRRRRA</sequence>
<evidence type="ECO:0000259" key="3">
    <source>
        <dbReference type="Pfam" id="PF07589"/>
    </source>
</evidence>
<evidence type="ECO:0000256" key="1">
    <source>
        <dbReference type="SAM" id="Phobius"/>
    </source>
</evidence>
<keyword evidence="5" id="KW-1185">Reference proteome</keyword>
<dbReference type="EMBL" id="PZKC01000012">
    <property type="protein sequence ID" value="PTD95524.1"/>
    <property type="molecule type" value="Genomic_DNA"/>
</dbReference>
<dbReference type="NCBIfam" id="TIGR02595">
    <property type="entry name" value="PEP_CTERM"/>
    <property type="match status" value="1"/>
</dbReference>
<keyword evidence="1" id="KW-0472">Membrane</keyword>
<keyword evidence="1" id="KW-0812">Transmembrane</keyword>
<reference evidence="4 5" key="1">
    <citation type="submission" date="2018-03" db="EMBL/GenBank/DDBJ databases">
        <authorList>
            <person name="Keele B.F."/>
        </authorList>
    </citation>
    <scope>NUCLEOTIDE SEQUENCE [LARGE SCALE GENOMIC DNA]</scope>
    <source>
        <strain evidence="4 5">D20</strain>
    </source>
</reference>
<dbReference type="Pfam" id="PF07589">
    <property type="entry name" value="PEP-CTERM"/>
    <property type="match status" value="1"/>
</dbReference>
<dbReference type="RefSeq" id="WP_107494306.1">
    <property type="nucleotide sequence ID" value="NZ_PZKC01000012.1"/>
</dbReference>
<reference evidence="4 5" key="2">
    <citation type="submission" date="2018-04" db="EMBL/GenBank/DDBJ databases">
        <title>Thauera lacus sp. nov., isolated from an saline lake in Inner Mongolia, China.</title>
        <authorList>
            <person name="Liang Q.-Y."/>
        </authorList>
    </citation>
    <scope>NUCLEOTIDE SEQUENCE [LARGE SCALE GENOMIC DNA]</scope>
    <source>
        <strain evidence="4 5">D20</strain>
    </source>
</reference>
<proteinExistence type="predicted"/>
<evidence type="ECO:0000313" key="4">
    <source>
        <dbReference type="EMBL" id="PTD95524.1"/>
    </source>
</evidence>
<comment type="caution">
    <text evidence="4">The sequence shown here is derived from an EMBL/GenBank/DDBJ whole genome shotgun (WGS) entry which is preliminary data.</text>
</comment>
<organism evidence="4 5">
    <name type="scientific">Pseudothauera lacus</name>
    <dbReference type="NCBI Taxonomy" id="2136175"/>
    <lineage>
        <taxon>Bacteria</taxon>
        <taxon>Pseudomonadati</taxon>
        <taxon>Pseudomonadota</taxon>
        <taxon>Betaproteobacteria</taxon>
        <taxon>Rhodocyclales</taxon>
        <taxon>Zoogloeaceae</taxon>
        <taxon>Pseudothauera</taxon>
    </lineage>
</organism>
<keyword evidence="1" id="KW-1133">Transmembrane helix</keyword>
<dbReference type="Proteomes" id="UP000241193">
    <property type="component" value="Unassembled WGS sequence"/>
</dbReference>
<name>A0A2T4ICL8_9RHOO</name>
<gene>
    <name evidence="4" type="ORF">C8261_13795</name>
</gene>
<feature type="signal peptide" evidence="2">
    <location>
        <begin position="1"/>
        <end position="23"/>
    </location>
</feature>
<dbReference type="InterPro" id="IPR013424">
    <property type="entry name" value="Ice-binding_C"/>
</dbReference>
<dbReference type="OrthoDB" id="8480067at2"/>
<evidence type="ECO:0000313" key="5">
    <source>
        <dbReference type="Proteomes" id="UP000241193"/>
    </source>
</evidence>
<dbReference type="NCBIfam" id="NF038125">
    <property type="entry name" value="PEP_CTERM_THxN"/>
    <property type="match status" value="1"/>
</dbReference>
<feature type="transmembrane region" description="Helical" evidence="1">
    <location>
        <begin position="260"/>
        <end position="276"/>
    </location>
</feature>
<feature type="domain" description="Ice-binding protein C-terminal" evidence="3">
    <location>
        <begin position="256"/>
        <end position="279"/>
    </location>
</feature>